<evidence type="ECO:0000313" key="2">
    <source>
        <dbReference type="EMBL" id="NJP00316.1"/>
    </source>
</evidence>
<proteinExistence type="predicted"/>
<dbReference type="RefSeq" id="WP_168082316.1">
    <property type="nucleotide sequence ID" value="NZ_JAAVJI010000002.1"/>
</dbReference>
<dbReference type="EMBL" id="JAAVJI010000002">
    <property type="protein sequence ID" value="NJP00316.1"/>
    <property type="molecule type" value="Genomic_DNA"/>
</dbReference>
<keyword evidence="1" id="KW-1133">Transmembrane helix</keyword>
<comment type="caution">
    <text evidence="2">The sequence shown here is derived from an EMBL/GenBank/DDBJ whole genome shotgun (WGS) entry which is preliminary data.</text>
</comment>
<evidence type="ECO:0000313" key="3">
    <source>
        <dbReference type="Proteomes" id="UP000746535"/>
    </source>
</evidence>
<keyword evidence="1" id="KW-0472">Membrane</keyword>
<sequence length="214" mass="22775">MASIEGSLSARTTMPVNGLPFLFRVIALLAGGGPVLAMADQPPLTSQAAQQAVEQVLAGPDPTALSALPAGMGLAAILCLLAVLLGALAKRWRTPAPQGQVQYTPLPSPPDGTDVAARVERLREGSPTEALSLLYQALLTRLGSDYHLHIPSSATEPQVLVQVAALQLSGLEAFTRRLVEQWQLAVYAERFPDTATWHQLLTGWRHLFPSDTSA</sequence>
<keyword evidence="3" id="KW-1185">Reference proteome</keyword>
<evidence type="ECO:0000256" key="1">
    <source>
        <dbReference type="SAM" id="Phobius"/>
    </source>
</evidence>
<evidence type="ECO:0008006" key="4">
    <source>
        <dbReference type="Google" id="ProtNLM"/>
    </source>
</evidence>
<reference evidence="2 3" key="1">
    <citation type="submission" date="2020-03" db="EMBL/GenBank/DDBJ databases">
        <authorList>
            <person name="Wang L."/>
            <person name="He N."/>
            <person name="Li Y."/>
            <person name="Fang Y."/>
            <person name="Zhang F."/>
        </authorList>
    </citation>
    <scope>NUCLEOTIDE SEQUENCE [LARGE SCALE GENOMIC DNA]</scope>
    <source>
        <strain evidence="3">hsmgli-8</strain>
    </source>
</reference>
<dbReference type="Proteomes" id="UP000746535">
    <property type="component" value="Unassembled WGS sequence"/>
</dbReference>
<accession>A0ABX0YAF9</accession>
<protein>
    <recommendedName>
        <fullName evidence="4">DUF4129 domain-containing protein</fullName>
    </recommendedName>
</protein>
<gene>
    <name evidence="2" type="ORF">HBH25_05515</name>
</gene>
<feature type="transmembrane region" description="Helical" evidence="1">
    <location>
        <begin position="67"/>
        <end position="88"/>
    </location>
</feature>
<feature type="transmembrane region" description="Helical" evidence="1">
    <location>
        <begin position="21"/>
        <end position="39"/>
    </location>
</feature>
<keyword evidence="1" id="KW-0812">Transmembrane</keyword>
<name>A0ABX0YAF9_9PSED</name>
<organism evidence="2 3">
    <name type="scientific">Pseudomonas quercus</name>
    <dbReference type="NCBI Taxonomy" id="2722792"/>
    <lineage>
        <taxon>Bacteria</taxon>
        <taxon>Pseudomonadati</taxon>
        <taxon>Pseudomonadota</taxon>
        <taxon>Gammaproteobacteria</taxon>
        <taxon>Pseudomonadales</taxon>
        <taxon>Pseudomonadaceae</taxon>
        <taxon>Pseudomonas</taxon>
    </lineage>
</organism>